<comment type="caution">
    <text evidence="9">The sequence shown here is derived from an EMBL/GenBank/DDBJ whole genome shotgun (WGS) entry which is preliminary data.</text>
</comment>
<keyword evidence="4 7" id="KW-0812">Transmembrane</keyword>
<evidence type="ECO:0000256" key="5">
    <source>
        <dbReference type="ARBA" id="ARBA00022989"/>
    </source>
</evidence>
<evidence type="ECO:0000313" key="9">
    <source>
        <dbReference type="EMBL" id="MCD1655402.1"/>
    </source>
</evidence>
<keyword evidence="7" id="KW-0653">Protein transport</keyword>
<comment type="subcellular location">
    <subcellularLocation>
        <location evidence="1">Cell membrane</location>
        <topology evidence="1">Single-pass membrane protein</topology>
    </subcellularLocation>
    <subcellularLocation>
        <location evidence="7">Cell membrane</location>
        <topology evidence="7">Single-pass type II membrane protein</topology>
    </subcellularLocation>
</comment>
<evidence type="ECO:0000256" key="3">
    <source>
        <dbReference type="ARBA" id="ARBA00022475"/>
    </source>
</evidence>
<dbReference type="Proteomes" id="UP001198163">
    <property type="component" value="Unassembled WGS sequence"/>
</dbReference>
<keyword evidence="7" id="KW-0813">Transport</keyword>
<comment type="similarity">
    <text evidence="2 7">Belongs to the ExbD/TolR family.</text>
</comment>
<dbReference type="Gene3D" id="3.30.420.270">
    <property type="match status" value="1"/>
</dbReference>
<evidence type="ECO:0000256" key="1">
    <source>
        <dbReference type="ARBA" id="ARBA00004162"/>
    </source>
</evidence>
<protein>
    <submittedName>
        <fullName evidence="9">Biopolymer transporter ExbD</fullName>
    </submittedName>
</protein>
<dbReference type="AlphaFoldDB" id="A0AAE3EJ22"/>
<dbReference type="PANTHER" id="PTHR30558">
    <property type="entry name" value="EXBD MEMBRANE COMPONENT OF PMF-DRIVEN MACROMOLECULE IMPORT SYSTEM"/>
    <property type="match status" value="1"/>
</dbReference>
<organism evidence="9 10">
    <name type="scientific">Teretinema zuelzerae</name>
    <dbReference type="NCBI Taxonomy" id="156"/>
    <lineage>
        <taxon>Bacteria</taxon>
        <taxon>Pseudomonadati</taxon>
        <taxon>Spirochaetota</taxon>
        <taxon>Spirochaetia</taxon>
        <taxon>Spirochaetales</taxon>
        <taxon>Treponemataceae</taxon>
        <taxon>Teretinema</taxon>
    </lineage>
</organism>
<dbReference type="EMBL" id="JAINWA010000003">
    <property type="protein sequence ID" value="MCD1655402.1"/>
    <property type="molecule type" value="Genomic_DNA"/>
</dbReference>
<keyword evidence="10" id="KW-1185">Reference proteome</keyword>
<reference evidence="9" key="1">
    <citation type="submission" date="2021-08" db="EMBL/GenBank/DDBJ databases">
        <title>Comparative analyses of Brucepasteria parasyntrophica and Teretinema zuelzerae.</title>
        <authorList>
            <person name="Song Y."/>
            <person name="Brune A."/>
        </authorList>
    </citation>
    <scope>NUCLEOTIDE SEQUENCE</scope>
    <source>
        <strain evidence="9">DSM 1903</strain>
    </source>
</reference>
<keyword evidence="5 8" id="KW-1133">Transmembrane helix</keyword>
<dbReference type="GO" id="GO:0005886">
    <property type="term" value="C:plasma membrane"/>
    <property type="evidence" value="ECO:0007669"/>
    <property type="project" value="UniProtKB-SubCell"/>
</dbReference>
<dbReference type="RefSeq" id="WP_230756523.1">
    <property type="nucleotide sequence ID" value="NZ_JAINWA010000003.1"/>
</dbReference>
<dbReference type="InterPro" id="IPR003400">
    <property type="entry name" value="ExbD"/>
</dbReference>
<evidence type="ECO:0000256" key="4">
    <source>
        <dbReference type="ARBA" id="ARBA00022692"/>
    </source>
</evidence>
<dbReference type="GO" id="GO:0022857">
    <property type="term" value="F:transmembrane transporter activity"/>
    <property type="evidence" value="ECO:0007669"/>
    <property type="project" value="InterPro"/>
</dbReference>
<evidence type="ECO:0000256" key="2">
    <source>
        <dbReference type="ARBA" id="ARBA00005811"/>
    </source>
</evidence>
<evidence type="ECO:0000256" key="7">
    <source>
        <dbReference type="RuleBase" id="RU003879"/>
    </source>
</evidence>
<proteinExistence type="inferred from homology"/>
<gene>
    <name evidence="9" type="ORF">K7J14_11920</name>
</gene>
<feature type="transmembrane region" description="Helical" evidence="8">
    <location>
        <begin position="21"/>
        <end position="41"/>
    </location>
</feature>
<evidence type="ECO:0000256" key="6">
    <source>
        <dbReference type="ARBA" id="ARBA00023136"/>
    </source>
</evidence>
<keyword evidence="3" id="KW-1003">Cell membrane</keyword>
<sequence>MKFKRRLETRAVVDLVPMIDVVFQLILFFLVSTTFAVLPGISLDLPKSSTAQGVRTNGITITVEADGGLYVNTERVEMEALDAALEALGTDIPRDAVPVSLEADSAVPNGRIVNVLDSLRRTGFVGVNLRTRE</sequence>
<name>A0AAE3EJ22_9SPIR</name>
<dbReference type="Pfam" id="PF02472">
    <property type="entry name" value="ExbD"/>
    <property type="match status" value="1"/>
</dbReference>
<dbReference type="GO" id="GO:0015031">
    <property type="term" value="P:protein transport"/>
    <property type="evidence" value="ECO:0007669"/>
    <property type="project" value="UniProtKB-KW"/>
</dbReference>
<accession>A0AAE3EJ22</accession>
<keyword evidence="6 8" id="KW-0472">Membrane</keyword>
<evidence type="ECO:0000313" key="10">
    <source>
        <dbReference type="Proteomes" id="UP001198163"/>
    </source>
</evidence>
<evidence type="ECO:0000256" key="8">
    <source>
        <dbReference type="SAM" id="Phobius"/>
    </source>
</evidence>